<sequence length="343" mass="40835">MEHKPEILIKSFNRPYYLDRCLASIYRFCHGFSGIKVLDDGTPPKYIDKILQKYPEVKIVLSEQYEEKNKAIEENLQSSKEINGFKIPVKMWKDAVRHSTSFFVITEDDVWFTHQINLAELQQCMISKNTDLVKLGNLGRTPNGKKETCGNDNLIYPELKFLSFPKKPAEAFFYNRFKFFSLLYKLKMVDNYTIGTYYELISILMGMYRKDYWLKLWEGIDQKVDEKRQLMNASLHYRKHRNNPFLIGVLENENMKTTFKSSATNSYHKYGYDFDVNRFNFILNEYWFNDELNVFENFPKDFSDACFMKILSEHTHPKAQPEEWQKWAAQFKKQYSDMGCVVE</sequence>
<gene>
    <name evidence="1" type="ORF">H0S70_09645</name>
</gene>
<dbReference type="SUPFAM" id="SSF53448">
    <property type="entry name" value="Nucleotide-diphospho-sugar transferases"/>
    <property type="match status" value="1"/>
</dbReference>
<name>A0A7H1DUG8_9FLAO</name>
<dbReference type="KEGG" id="cmaq:H0S70_09645"/>
<reference evidence="1 2" key="1">
    <citation type="submission" date="2020-07" db="EMBL/GenBank/DDBJ databases">
        <title>Complete genome and description of Chryseobacterium manosquense strain Marseille-Q2069 sp. nov.</title>
        <authorList>
            <person name="Boxberger M."/>
        </authorList>
    </citation>
    <scope>NUCLEOTIDE SEQUENCE [LARGE SCALE GENOMIC DNA]</scope>
    <source>
        <strain evidence="1 2">Marseille-Q2069</strain>
    </source>
</reference>
<dbReference type="InterPro" id="IPR029044">
    <property type="entry name" value="Nucleotide-diphossugar_trans"/>
</dbReference>
<keyword evidence="2" id="KW-1185">Reference proteome</keyword>
<evidence type="ECO:0000313" key="1">
    <source>
        <dbReference type="EMBL" id="QNS40626.1"/>
    </source>
</evidence>
<organism evidence="1 2">
    <name type="scientific">Chryseobacterium manosquense</name>
    <dbReference type="NCBI Taxonomy" id="2754694"/>
    <lineage>
        <taxon>Bacteria</taxon>
        <taxon>Pseudomonadati</taxon>
        <taxon>Bacteroidota</taxon>
        <taxon>Flavobacteriia</taxon>
        <taxon>Flavobacteriales</taxon>
        <taxon>Weeksellaceae</taxon>
        <taxon>Chryseobacterium group</taxon>
        <taxon>Chryseobacterium</taxon>
    </lineage>
</organism>
<proteinExistence type="predicted"/>
<evidence type="ECO:0000313" key="2">
    <source>
        <dbReference type="Proteomes" id="UP000516438"/>
    </source>
</evidence>
<dbReference type="RefSeq" id="WP_188320637.1">
    <property type="nucleotide sequence ID" value="NZ_CP060203.1"/>
</dbReference>
<dbReference type="GO" id="GO:0016740">
    <property type="term" value="F:transferase activity"/>
    <property type="evidence" value="ECO:0007669"/>
    <property type="project" value="UniProtKB-KW"/>
</dbReference>
<keyword evidence="1" id="KW-0808">Transferase</keyword>
<dbReference type="Proteomes" id="UP000516438">
    <property type="component" value="Chromosome"/>
</dbReference>
<dbReference type="EMBL" id="CP060203">
    <property type="protein sequence ID" value="QNS40626.1"/>
    <property type="molecule type" value="Genomic_DNA"/>
</dbReference>
<protein>
    <submittedName>
        <fullName evidence="1">Glycosyltransferase family 2 protein</fullName>
    </submittedName>
</protein>
<dbReference type="AlphaFoldDB" id="A0A7H1DUG8"/>
<accession>A0A7H1DUG8</accession>